<dbReference type="RefSeq" id="WP_197050575.1">
    <property type="nucleotide sequence ID" value="NZ_JAIOUQ010000007.1"/>
</dbReference>
<dbReference type="EMBL" id="JAIOUQ010000007">
    <property type="protein sequence ID" value="MBZ2165536.1"/>
    <property type="molecule type" value="Genomic_DNA"/>
</dbReference>
<comment type="caution">
    <text evidence="1">The sequence shown here is derived from an EMBL/GenBank/DDBJ whole genome shotgun (WGS) entry which is preliminary data.</text>
</comment>
<keyword evidence="2" id="KW-1185">Reference proteome</keyword>
<proteinExistence type="predicted"/>
<accession>A0A8T5UUA3</accession>
<evidence type="ECO:0000313" key="1">
    <source>
        <dbReference type="EMBL" id="MBZ2165536.1"/>
    </source>
</evidence>
<organism evidence="1 2">
    <name type="scientific">Methanobacterium spitsbergense</name>
    <dbReference type="NCBI Taxonomy" id="2874285"/>
    <lineage>
        <taxon>Archaea</taxon>
        <taxon>Methanobacteriati</taxon>
        <taxon>Methanobacteriota</taxon>
        <taxon>Methanomada group</taxon>
        <taxon>Methanobacteria</taxon>
        <taxon>Methanobacteriales</taxon>
        <taxon>Methanobacteriaceae</taxon>
        <taxon>Methanobacterium</taxon>
    </lineage>
</organism>
<evidence type="ECO:0000313" key="2">
    <source>
        <dbReference type="Proteomes" id="UP000825933"/>
    </source>
</evidence>
<dbReference type="Proteomes" id="UP000825933">
    <property type="component" value="Unassembled WGS sequence"/>
</dbReference>
<dbReference type="AlphaFoldDB" id="A0A8T5UUA3"/>
<name>A0A8T5UUA3_9EURY</name>
<sequence length="51" mass="5710">MCTVGGPMADIKMKKLKTKRYRCLDCGNEFKGIGKRVVCPSCQSENVKELD</sequence>
<reference evidence="2" key="1">
    <citation type="journal article" date="2022" name="Microbiol. Resour. Announc.">
        <title>Draft Genome Sequence of a Methanogenic Archaeon from West Spitsbergen Permafrost.</title>
        <authorList>
            <person name="Trubitsyn V."/>
            <person name="Rivkina E."/>
            <person name="Shcherbakova V."/>
        </authorList>
    </citation>
    <scope>NUCLEOTIDE SEQUENCE [LARGE SCALE GENOMIC DNA]</scope>
    <source>
        <strain evidence="2">VT</strain>
    </source>
</reference>
<gene>
    <name evidence="1" type="ORF">K8N75_05720</name>
</gene>
<protein>
    <submittedName>
        <fullName evidence="1">Hydrogenase maturation nickel metallochaperone HypA</fullName>
    </submittedName>
</protein>